<keyword evidence="2 4" id="KW-0479">Metal-binding</keyword>
<name>A0A934VTS3_9RHOB</name>
<reference evidence="6" key="1">
    <citation type="submission" date="2021-01" db="EMBL/GenBank/DDBJ databases">
        <title>Paracoccus amoyensis sp. nov., isolated from the surface seawater along the coast of Xiamen Island, China.</title>
        <authorList>
            <person name="Lyu L."/>
        </authorList>
    </citation>
    <scope>NUCLEOTIDE SEQUENCE</scope>
    <source>
        <strain evidence="6">MJ17</strain>
    </source>
</reference>
<comment type="caution">
    <text evidence="6">The sequence shown here is derived from an EMBL/GenBank/DDBJ whole genome shotgun (WGS) entry which is preliminary data.</text>
</comment>
<feature type="domain" description="Cytochrome c" evidence="5">
    <location>
        <begin position="507"/>
        <end position="674"/>
    </location>
</feature>
<evidence type="ECO:0000256" key="2">
    <source>
        <dbReference type="ARBA" id="ARBA00022723"/>
    </source>
</evidence>
<dbReference type="RefSeq" id="WP_200683894.1">
    <property type="nucleotide sequence ID" value="NZ_JAEPRQ010000001.1"/>
</dbReference>
<protein>
    <submittedName>
        <fullName evidence="6">Cytochrome c</fullName>
    </submittedName>
</protein>
<dbReference type="PROSITE" id="PS51007">
    <property type="entry name" value="CYTC"/>
    <property type="match status" value="1"/>
</dbReference>
<dbReference type="Gene3D" id="1.10.760.10">
    <property type="entry name" value="Cytochrome c-like domain"/>
    <property type="match status" value="1"/>
</dbReference>
<sequence>MRLLKRVVKWLAGLAVVLVLIIAIGGFLLVRAFVEPDAAAFGTVKDEAAAANLKGEHFRPADEGYFAAMDKGLLLPPATGQDYPAEILEIADLTGLPPEDVRNAAIRGQNAWIVWTGGNDRFWDFAAANTVGSFDLLKTISSHPSQYYSRDNRFRWLGLINEPCFSRPTEPDGDHFGLWLDQRDSGCPDDPFADEAKYAGVAVGARGKTQPVGSYYGEPTGVIGLRLFPNPDFDEAAKESWDPVRYYTDPDYYNDGKLVRPYRVGMSCAFCHVGPNPINPPQNPEAPEWEELTSNPGAQYFWVERIFFWNTRPRSEPGAPAPNEANFLFQLFHTNPPGSLDTSLVSSDYMNNPRTMNAVYEVGARLQIAARLGTEQLQGGEKDNRQLQDFPQTAALADLYDATKGTVASMRVLKDGADSVGALGALNRVYLNIGLFSEEWLLHFRPFLGGQKISPILIADAQKNSAYWQATENMTADMAIFFLVTARADLLADAPGGPDLLDARDPAGVARGKEVFAENCAACHSSRQPAPPAESGVDQGICEGGGAGPHYRECWDRYRTWTLTDDYKAQMRAIVAEPDFTAANYFSTERRVPIDELGTNTCSAIATNGLRGDIWDNFTSDSYKSLPPPGPVTVHHPVSGAASSFQSPGNGRGYLRPASLVSLWSTAPYLLNNSVGYDGYSGSSYSGDQSASCPAADIRDPDMPCVENRLYQFDKSIRQMLWPETRRRDTLTTEPVPGYIYRLSAPACLIVPKGFAPDPIRNNARLLSRVAPWLVSPDGTVRVGPFPKDFPINALVNTKLLPDNDEPEMLTHLLNMAKASPTLLGAVRQLGGRCSPEELADPAVQADAERIVRETGLVDTLVGLSKCPDYVVNKGHEFGADLSDTDKEALISFLMEL</sequence>
<evidence type="ECO:0000259" key="5">
    <source>
        <dbReference type="PROSITE" id="PS51007"/>
    </source>
</evidence>
<gene>
    <name evidence="6" type="ORF">JJJ17_03775</name>
</gene>
<organism evidence="6 7">
    <name type="scientific">Paracoccus caeni</name>
    <dbReference type="NCBI Taxonomy" id="657651"/>
    <lineage>
        <taxon>Bacteria</taxon>
        <taxon>Pseudomonadati</taxon>
        <taxon>Pseudomonadota</taxon>
        <taxon>Alphaproteobacteria</taxon>
        <taxon>Rhodobacterales</taxon>
        <taxon>Paracoccaceae</taxon>
        <taxon>Paracoccus</taxon>
    </lineage>
</organism>
<keyword evidence="3 4" id="KW-0408">Iron</keyword>
<accession>A0A934VTS3</accession>
<keyword evidence="7" id="KW-1185">Reference proteome</keyword>
<evidence type="ECO:0000256" key="4">
    <source>
        <dbReference type="PROSITE-ProRule" id="PRU00433"/>
    </source>
</evidence>
<dbReference type="Proteomes" id="UP000640485">
    <property type="component" value="Unassembled WGS sequence"/>
</dbReference>
<evidence type="ECO:0000313" key="7">
    <source>
        <dbReference type="Proteomes" id="UP000640485"/>
    </source>
</evidence>
<evidence type="ECO:0000256" key="1">
    <source>
        <dbReference type="ARBA" id="ARBA00022617"/>
    </source>
</evidence>
<evidence type="ECO:0000256" key="3">
    <source>
        <dbReference type="ARBA" id="ARBA00023004"/>
    </source>
</evidence>
<dbReference type="EMBL" id="JAEPRQ010000001">
    <property type="protein sequence ID" value="MBK4215041.1"/>
    <property type="molecule type" value="Genomic_DNA"/>
</dbReference>
<dbReference type="SUPFAM" id="SSF46626">
    <property type="entry name" value="Cytochrome c"/>
    <property type="match status" value="2"/>
</dbReference>
<dbReference type="InterPro" id="IPR009056">
    <property type="entry name" value="Cyt_c-like_dom"/>
</dbReference>
<dbReference type="GO" id="GO:0046872">
    <property type="term" value="F:metal ion binding"/>
    <property type="evidence" value="ECO:0007669"/>
    <property type="project" value="UniProtKB-KW"/>
</dbReference>
<dbReference type="AlphaFoldDB" id="A0A934VTS3"/>
<evidence type="ECO:0000313" key="6">
    <source>
        <dbReference type="EMBL" id="MBK4215041.1"/>
    </source>
</evidence>
<dbReference type="GO" id="GO:0020037">
    <property type="term" value="F:heme binding"/>
    <property type="evidence" value="ECO:0007669"/>
    <property type="project" value="InterPro"/>
</dbReference>
<keyword evidence="1 4" id="KW-0349">Heme</keyword>
<proteinExistence type="predicted"/>
<dbReference type="InterPro" id="IPR036909">
    <property type="entry name" value="Cyt_c-like_dom_sf"/>
</dbReference>
<dbReference type="GO" id="GO:0009055">
    <property type="term" value="F:electron transfer activity"/>
    <property type="evidence" value="ECO:0007669"/>
    <property type="project" value="InterPro"/>
</dbReference>